<feature type="signal peptide" evidence="3">
    <location>
        <begin position="1"/>
        <end position="27"/>
    </location>
</feature>
<proteinExistence type="predicted"/>
<accession>A0A1X6P8X8</accession>
<dbReference type="Proteomes" id="UP000218209">
    <property type="component" value="Unassembled WGS sequence"/>
</dbReference>
<keyword evidence="5" id="KW-1185">Reference proteome</keyword>
<evidence type="ECO:0000313" key="5">
    <source>
        <dbReference type="Proteomes" id="UP000218209"/>
    </source>
</evidence>
<reference evidence="4 5" key="1">
    <citation type="submission" date="2017-03" db="EMBL/GenBank/DDBJ databases">
        <title>WGS assembly of Porphyra umbilicalis.</title>
        <authorList>
            <person name="Brawley S.H."/>
            <person name="Blouin N.A."/>
            <person name="Ficko-Blean E."/>
            <person name="Wheeler G.L."/>
            <person name="Lohr M."/>
            <person name="Goodson H.V."/>
            <person name="Jenkins J.W."/>
            <person name="Blaby-Haas C.E."/>
            <person name="Helliwell K.E."/>
            <person name="Chan C."/>
            <person name="Marriage T."/>
            <person name="Bhattacharya D."/>
            <person name="Klein A.S."/>
            <person name="Badis Y."/>
            <person name="Brodie J."/>
            <person name="Cao Y."/>
            <person name="Collen J."/>
            <person name="Dittami S.M."/>
            <person name="Gachon C.M."/>
            <person name="Green B.R."/>
            <person name="Karpowicz S."/>
            <person name="Kim J.W."/>
            <person name="Kudahl U."/>
            <person name="Lin S."/>
            <person name="Michel G."/>
            <person name="Mittag M."/>
            <person name="Olson B.J."/>
            <person name="Pangilinan J."/>
            <person name="Peng Y."/>
            <person name="Qiu H."/>
            <person name="Shu S."/>
            <person name="Singer J.T."/>
            <person name="Smith A.G."/>
            <person name="Sprecher B.N."/>
            <person name="Wagner V."/>
            <person name="Wang W."/>
            <person name="Wang Z.-Y."/>
            <person name="Yan J."/>
            <person name="Yarish C."/>
            <person name="Zoeuner-Riek S."/>
            <person name="Zhuang Y."/>
            <person name="Zou Y."/>
            <person name="Lindquist E.A."/>
            <person name="Grimwood J."/>
            <person name="Barry K."/>
            <person name="Rokhsar D.S."/>
            <person name="Schmutz J."/>
            <person name="Stiller J.W."/>
            <person name="Grossman A.R."/>
            <person name="Prochnik S.E."/>
        </authorList>
    </citation>
    <scope>NUCLEOTIDE SEQUENCE [LARGE SCALE GENOMIC DNA]</scope>
    <source>
        <strain evidence="4">4086291</strain>
    </source>
</reference>
<evidence type="ECO:0000256" key="2">
    <source>
        <dbReference type="SAM" id="Phobius"/>
    </source>
</evidence>
<keyword evidence="2" id="KW-1133">Transmembrane helix</keyword>
<feature type="chain" id="PRO_5010868256" evidence="3">
    <location>
        <begin position="28"/>
        <end position="514"/>
    </location>
</feature>
<gene>
    <name evidence="4" type="ORF">BU14_0158s0025</name>
</gene>
<sequence length="514" mass="53275">MVLEAVAAASLAVAIPVLVASVHKGRTCTPAHTGPVGDINSPTRWADALTTAVSPLATGLREAGAVNHVHSGDPLSTVQKDILHNFGIEGHECLRSPFETYCGLSATHPANLGVMLYKFTDGVAELEGHAVQTMIAGICLDDACVETATVTLHRREGGVAACSYQLTPGGELSSMVRALTTVETVVPADVEASVAGTSLFLTYGNVSRSVGREWSAQGYRDVAPEFPAERLYLQCALDKLRVATLPGDYADTPVPPWRHAIDAHVEGGINTRCARWGGILRSAAAVSASTQDAVATGIQPSAFLVRMPSRVSPTELVLSAATALQGLITAYVLLFESATSVEESLRSKLRGWRVRLGSAAAHVLTCGRRAPPFTPPRLALVPAVPPSVAAAPPRTVPCARGVSFVLTPILGRARYLRTSLPAIGAALAVFSALLVALVAARVVRWRREDAAAAGVGGEADPPRKGAAEGAGGSDDASSDGGARAVGLFVVREGSSPWAEASSAVSADALLPEDM</sequence>
<dbReference type="AlphaFoldDB" id="A0A1X6P8X8"/>
<evidence type="ECO:0000256" key="3">
    <source>
        <dbReference type="SAM" id="SignalP"/>
    </source>
</evidence>
<dbReference type="EMBL" id="KV918844">
    <property type="protein sequence ID" value="OSX77220.1"/>
    <property type="molecule type" value="Genomic_DNA"/>
</dbReference>
<feature type="transmembrane region" description="Helical" evidence="2">
    <location>
        <begin position="420"/>
        <end position="440"/>
    </location>
</feature>
<protein>
    <submittedName>
        <fullName evidence="4">Uncharacterized protein</fullName>
    </submittedName>
</protein>
<name>A0A1X6P8X8_PORUM</name>
<evidence type="ECO:0000256" key="1">
    <source>
        <dbReference type="SAM" id="MobiDB-lite"/>
    </source>
</evidence>
<keyword evidence="3" id="KW-0732">Signal</keyword>
<evidence type="ECO:0000313" key="4">
    <source>
        <dbReference type="EMBL" id="OSX77220.1"/>
    </source>
</evidence>
<keyword evidence="2" id="KW-0472">Membrane</keyword>
<organism evidence="4 5">
    <name type="scientific">Porphyra umbilicalis</name>
    <name type="common">Purple laver</name>
    <name type="synonym">Red alga</name>
    <dbReference type="NCBI Taxonomy" id="2786"/>
    <lineage>
        <taxon>Eukaryota</taxon>
        <taxon>Rhodophyta</taxon>
        <taxon>Bangiophyceae</taxon>
        <taxon>Bangiales</taxon>
        <taxon>Bangiaceae</taxon>
        <taxon>Porphyra</taxon>
    </lineage>
</organism>
<keyword evidence="2" id="KW-0812">Transmembrane</keyword>
<feature type="region of interest" description="Disordered" evidence="1">
    <location>
        <begin position="451"/>
        <end position="480"/>
    </location>
</feature>